<dbReference type="AlphaFoldDB" id="A0A8J3QVH2"/>
<dbReference type="Pfam" id="PF01547">
    <property type="entry name" value="SBP_bac_1"/>
    <property type="match status" value="1"/>
</dbReference>
<accession>A0A8J3QVH2</accession>
<dbReference type="SUPFAM" id="SSF53850">
    <property type="entry name" value="Periplasmic binding protein-like II"/>
    <property type="match status" value="1"/>
</dbReference>
<gene>
    <name evidence="2" type="ORF">Raf01_54080</name>
</gene>
<comment type="caution">
    <text evidence="2">The sequence shown here is derived from an EMBL/GenBank/DDBJ whole genome shotgun (WGS) entry which is preliminary data.</text>
</comment>
<dbReference type="PROSITE" id="PS51318">
    <property type="entry name" value="TAT"/>
    <property type="match status" value="1"/>
</dbReference>
<dbReference type="PROSITE" id="PS51257">
    <property type="entry name" value="PROKAR_LIPOPROTEIN"/>
    <property type="match status" value="1"/>
</dbReference>
<evidence type="ECO:0000256" key="1">
    <source>
        <dbReference type="SAM" id="SignalP"/>
    </source>
</evidence>
<dbReference type="PANTHER" id="PTHR43649">
    <property type="entry name" value="ARABINOSE-BINDING PROTEIN-RELATED"/>
    <property type="match status" value="1"/>
</dbReference>
<dbReference type="InterPro" id="IPR006311">
    <property type="entry name" value="TAT_signal"/>
</dbReference>
<keyword evidence="1" id="KW-0732">Signal</keyword>
<dbReference type="RefSeq" id="WP_203920794.1">
    <property type="nucleotide sequence ID" value="NZ_BONZ01000050.1"/>
</dbReference>
<keyword evidence="3" id="KW-1185">Reference proteome</keyword>
<feature type="chain" id="PRO_5038425397" evidence="1">
    <location>
        <begin position="25"/>
        <end position="431"/>
    </location>
</feature>
<protein>
    <submittedName>
        <fullName evidence="2">Sugar-binding protein</fullName>
    </submittedName>
</protein>
<organism evidence="2 3">
    <name type="scientific">Rugosimonospora africana</name>
    <dbReference type="NCBI Taxonomy" id="556532"/>
    <lineage>
        <taxon>Bacteria</taxon>
        <taxon>Bacillati</taxon>
        <taxon>Actinomycetota</taxon>
        <taxon>Actinomycetes</taxon>
        <taxon>Micromonosporales</taxon>
        <taxon>Micromonosporaceae</taxon>
        <taxon>Rugosimonospora</taxon>
    </lineage>
</organism>
<dbReference type="Gene3D" id="3.40.190.10">
    <property type="entry name" value="Periplasmic binding protein-like II"/>
    <property type="match status" value="2"/>
</dbReference>
<dbReference type="InterPro" id="IPR050490">
    <property type="entry name" value="Bact_solute-bd_prot1"/>
</dbReference>
<proteinExistence type="predicted"/>
<name>A0A8J3QVH2_9ACTN</name>
<sequence>MNRDVSRRSVLGLGLAAAVAPLVAACGSSSGGGNGGGELKFWDMPWGADAYLAAEKSLVADYAPSGGLPKVSFQQIQWENFYQTFASAVVARTGPAVSSGGGFQAFQFADQGAIAYADDVVAELKKNGMYDDFLPGYVESFKTAKGYVAIPWSIDMRVFWYRKSLLDQAGVGVPTDWDSLRAAGLGLKKIGVYGFGTGAGAGNAIGNQSIISMIINNGGGLFDPDGKPNCVTDENVEAVDFIVGLAKDGIVDPSSVSYTTANMQAQWKNKKFGIGIYTPGLRTDTGDTSEDLQVPSPLTSPSGKKGTVVYIPNLMMYSNTPSQKGSEAFLIWYLQNMKAYWTKEVMPLLPVLKTIIATPEFQKNTMGVKITNEWAPIAKTLAAQSTAQFSALAAVDGGSAINLFAQTVLAGKTPARTALQSLEKGIREVVK</sequence>
<dbReference type="InterPro" id="IPR006059">
    <property type="entry name" value="SBP"/>
</dbReference>
<dbReference type="PANTHER" id="PTHR43649:SF30">
    <property type="entry name" value="ABC TRANSPORTER SUBSTRATE-BINDING PROTEIN"/>
    <property type="match status" value="1"/>
</dbReference>
<dbReference type="EMBL" id="BONZ01000050">
    <property type="protein sequence ID" value="GIH17236.1"/>
    <property type="molecule type" value="Genomic_DNA"/>
</dbReference>
<reference evidence="2" key="1">
    <citation type="submission" date="2021-01" db="EMBL/GenBank/DDBJ databases">
        <title>Whole genome shotgun sequence of Rugosimonospora africana NBRC 104875.</title>
        <authorList>
            <person name="Komaki H."/>
            <person name="Tamura T."/>
        </authorList>
    </citation>
    <scope>NUCLEOTIDE SEQUENCE</scope>
    <source>
        <strain evidence="2">NBRC 104875</strain>
    </source>
</reference>
<feature type="signal peptide" evidence="1">
    <location>
        <begin position="1"/>
        <end position="24"/>
    </location>
</feature>
<dbReference type="Proteomes" id="UP000642748">
    <property type="component" value="Unassembled WGS sequence"/>
</dbReference>
<evidence type="ECO:0000313" key="3">
    <source>
        <dbReference type="Proteomes" id="UP000642748"/>
    </source>
</evidence>
<evidence type="ECO:0000313" key="2">
    <source>
        <dbReference type="EMBL" id="GIH17236.1"/>
    </source>
</evidence>